<keyword evidence="3" id="KW-0808">Transferase</keyword>
<dbReference type="CDD" id="cd02440">
    <property type="entry name" value="AdoMet_MTases"/>
    <property type="match status" value="1"/>
</dbReference>
<keyword evidence="2" id="KW-0489">Methyltransferase</keyword>
<protein>
    <recommendedName>
        <fullName evidence="7">Thiol methyltransferase 2</fullName>
    </recommendedName>
</protein>
<evidence type="ECO:0000256" key="4">
    <source>
        <dbReference type="ARBA" id="ARBA00022691"/>
    </source>
</evidence>
<evidence type="ECO:0008006" key="7">
    <source>
        <dbReference type="Google" id="ProtNLM"/>
    </source>
</evidence>
<dbReference type="PANTHER" id="PTHR32183">
    <property type="match status" value="1"/>
</dbReference>
<name>A0ABP0REN1_9DINO</name>
<evidence type="ECO:0000313" key="6">
    <source>
        <dbReference type="Proteomes" id="UP001642484"/>
    </source>
</evidence>
<reference evidence="5 6" key="1">
    <citation type="submission" date="2024-02" db="EMBL/GenBank/DDBJ databases">
        <authorList>
            <person name="Chen Y."/>
            <person name="Shah S."/>
            <person name="Dougan E. K."/>
            <person name="Thang M."/>
            <person name="Chan C."/>
        </authorList>
    </citation>
    <scope>NUCLEOTIDE SEQUENCE [LARGE SCALE GENOMIC DNA]</scope>
</reference>
<dbReference type="Proteomes" id="UP001642484">
    <property type="component" value="Unassembled WGS sequence"/>
</dbReference>
<keyword evidence="6" id="KW-1185">Reference proteome</keyword>
<organism evidence="5 6">
    <name type="scientific">Durusdinium trenchii</name>
    <dbReference type="NCBI Taxonomy" id="1381693"/>
    <lineage>
        <taxon>Eukaryota</taxon>
        <taxon>Sar</taxon>
        <taxon>Alveolata</taxon>
        <taxon>Dinophyceae</taxon>
        <taxon>Suessiales</taxon>
        <taxon>Symbiodiniaceae</taxon>
        <taxon>Durusdinium</taxon>
    </lineage>
</organism>
<evidence type="ECO:0000256" key="3">
    <source>
        <dbReference type="ARBA" id="ARBA00022679"/>
    </source>
</evidence>
<keyword evidence="4" id="KW-0949">S-adenosyl-L-methionine</keyword>
<dbReference type="PANTHER" id="PTHR32183:SF6">
    <property type="entry name" value="CYSTEINE SULFINATE DESULFINASE_CYSTEINE DESULFURASE AND RELATED ENZYMES"/>
    <property type="match status" value="1"/>
</dbReference>
<evidence type="ECO:0000256" key="1">
    <source>
        <dbReference type="ARBA" id="ARBA00022553"/>
    </source>
</evidence>
<evidence type="ECO:0000256" key="2">
    <source>
        <dbReference type="ARBA" id="ARBA00022603"/>
    </source>
</evidence>
<dbReference type="Gene3D" id="3.40.50.150">
    <property type="entry name" value="Vaccinia Virus protein VP39"/>
    <property type="match status" value="1"/>
</dbReference>
<dbReference type="InterPro" id="IPR029063">
    <property type="entry name" value="SAM-dependent_MTases_sf"/>
</dbReference>
<proteinExistence type="predicted"/>
<dbReference type="PROSITE" id="PS51585">
    <property type="entry name" value="SAM_MT_TPMT"/>
    <property type="match status" value="1"/>
</dbReference>
<dbReference type="EMBL" id="CAXAMN010025829">
    <property type="protein sequence ID" value="CAK9098584.1"/>
    <property type="molecule type" value="Genomic_DNA"/>
</dbReference>
<dbReference type="InterPro" id="IPR008854">
    <property type="entry name" value="TPMT"/>
</dbReference>
<sequence>MISVNTDLTMRALGRIPRRCMGFLVCLPAAHLARPVISFAKWSRNMDTAAGASPTWEDMWSKGVKSKEKWDVGEASPTLMEVLKLKSLGDCSGQRVLVPGCGRAYDAVALAEYGFSSVVAVDLSESAADAAKQFLSECKSPAASKIEVVCADFFKLDLEPKADVIWDCTFLCALDPSVRVAWAQKTHSLLKPGGTLLTCIFPICDKEGGPPFAMSVPLVRSLLEPEGFQAVEVREDAADHGAGGGAFVAKTAFGRWTLKA</sequence>
<evidence type="ECO:0000313" key="5">
    <source>
        <dbReference type="EMBL" id="CAK9098584.1"/>
    </source>
</evidence>
<gene>
    <name evidence="5" type="ORF">CCMP2556_LOCUS46711</name>
</gene>
<keyword evidence="1" id="KW-0597">Phosphoprotein</keyword>
<accession>A0ABP0REN1</accession>
<dbReference type="SUPFAM" id="SSF53335">
    <property type="entry name" value="S-adenosyl-L-methionine-dependent methyltransferases"/>
    <property type="match status" value="1"/>
</dbReference>
<comment type="caution">
    <text evidence="5">The sequence shown here is derived from an EMBL/GenBank/DDBJ whole genome shotgun (WGS) entry which is preliminary data.</text>
</comment>
<dbReference type="Pfam" id="PF05724">
    <property type="entry name" value="TPMT"/>
    <property type="match status" value="1"/>
</dbReference>